<dbReference type="GO" id="GO:0005741">
    <property type="term" value="C:mitochondrial outer membrane"/>
    <property type="evidence" value="ECO:0007669"/>
    <property type="project" value="TreeGrafter"/>
</dbReference>
<dbReference type="GO" id="GO:0005789">
    <property type="term" value="C:endoplasmic reticulum membrane"/>
    <property type="evidence" value="ECO:0007669"/>
    <property type="project" value="TreeGrafter"/>
</dbReference>
<name>A0A6A6HN50_VIRVR</name>
<comment type="pathway">
    <text evidence="1">Steroid biosynthesis; zymosterol biosynthesis; zymosterol from lanosterol: step 5/6.</text>
</comment>
<dbReference type="GO" id="GO:0005811">
    <property type="term" value="C:lipid droplet"/>
    <property type="evidence" value="ECO:0007669"/>
    <property type="project" value="TreeGrafter"/>
</dbReference>
<dbReference type="EC" id="1.1.1.270" evidence="2"/>
<dbReference type="Gene3D" id="3.40.50.720">
    <property type="entry name" value="NAD(P)-binding Rossmann-like Domain"/>
    <property type="match status" value="1"/>
</dbReference>
<sequence>MAGTILITGANGSLAMPAVHRLLSESPKYTLLLTVRNLSATDTNTEKLRQIISHFPEKSALLRQLDLADLTAVHNFADSIAADVTAARLPALAGIVCNAYYWNLNGPVELTSDGFEKTFQVNHLSHAALVLRLLGSFDPAGGRVVLFASDAHWPGKNKLEKQSPAIPDTMELLVKPPADPTDDRFGWGFQRYANSKLAIIMWMYALNRYLEKDPKLNHIVAVAINPGNLSDSRALRTNTPQMLNYLSRFVIQPLRPLLKFTDPTMRTASEAAKDVADLASGRAHDGERGYFTLLKKDDSAPESKDKDKQQILWNKTLEWTKIVKGNTALQFVF</sequence>
<proteinExistence type="predicted"/>
<keyword evidence="4" id="KW-1185">Reference proteome</keyword>
<dbReference type="OrthoDB" id="191139at2759"/>
<dbReference type="InterPro" id="IPR051593">
    <property type="entry name" value="Ergosterol_Biosynth_ERG27"/>
</dbReference>
<evidence type="ECO:0000256" key="2">
    <source>
        <dbReference type="ARBA" id="ARBA00023621"/>
    </source>
</evidence>
<dbReference type="InterPro" id="IPR002347">
    <property type="entry name" value="SDR_fam"/>
</dbReference>
<dbReference type="PANTHER" id="PTHR43647">
    <property type="entry name" value="DEHYDROGENASE"/>
    <property type="match status" value="1"/>
</dbReference>
<reference evidence="3" key="1">
    <citation type="journal article" date="2020" name="Stud. Mycol.">
        <title>101 Dothideomycetes genomes: a test case for predicting lifestyles and emergence of pathogens.</title>
        <authorList>
            <person name="Haridas S."/>
            <person name="Albert R."/>
            <person name="Binder M."/>
            <person name="Bloem J."/>
            <person name="Labutti K."/>
            <person name="Salamov A."/>
            <person name="Andreopoulos B."/>
            <person name="Baker S."/>
            <person name="Barry K."/>
            <person name="Bills G."/>
            <person name="Bluhm B."/>
            <person name="Cannon C."/>
            <person name="Castanera R."/>
            <person name="Culley D."/>
            <person name="Daum C."/>
            <person name="Ezra D."/>
            <person name="Gonzalez J."/>
            <person name="Henrissat B."/>
            <person name="Kuo A."/>
            <person name="Liang C."/>
            <person name="Lipzen A."/>
            <person name="Lutzoni F."/>
            <person name="Magnuson J."/>
            <person name="Mondo S."/>
            <person name="Nolan M."/>
            <person name="Ohm R."/>
            <person name="Pangilinan J."/>
            <person name="Park H.-J."/>
            <person name="Ramirez L."/>
            <person name="Alfaro M."/>
            <person name="Sun H."/>
            <person name="Tritt A."/>
            <person name="Yoshinaga Y."/>
            <person name="Zwiers L.-H."/>
            <person name="Turgeon B."/>
            <person name="Goodwin S."/>
            <person name="Spatafora J."/>
            <person name="Crous P."/>
            <person name="Grigoriev I."/>
        </authorList>
    </citation>
    <scope>NUCLEOTIDE SEQUENCE</scope>
    <source>
        <strain evidence="3">Tuck. ex Michener</strain>
    </source>
</reference>
<accession>A0A6A6HN50</accession>
<dbReference type="Pfam" id="PF00106">
    <property type="entry name" value="adh_short"/>
    <property type="match status" value="1"/>
</dbReference>
<gene>
    <name evidence="3" type="ORF">EV356DRAFT_572931</name>
</gene>
<evidence type="ECO:0000256" key="1">
    <source>
        <dbReference type="ARBA" id="ARBA00023589"/>
    </source>
</evidence>
<dbReference type="GO" id="GO:0000253">
    <property type="term" value="F:3-beta-hydroxysteroid 3-dehydrogenase (NADP+) activity"/>
    <property type="evidence" value="ECO:0007669"/>
    <property type="project" value="UniProtKB-EC"/>
</dbReference>
<evidence type="ECO:0000313" key="4">
    <source>
        <dbReference type="Proteomes" id="UP000800092"/>
    </source>
</evidence>
<organism evidence="3 4">
    <name type="scientific">Viridothelium virens</name>
    <name type="common">Speckled blister lichen</name>
    <name type="synonym">Trypethelium virens</name>
    <dbReference type="NCBI Taxonomy" id="1048519"/>
    <lineage>
        <taxon>Eukaryota</taxon>
        <taxon>Fungi</taxon>
        <taxon>Dikarya</taxon>
        <taxon>Ascomycota</taxon>
        <taxon>Pezizomycotina</taxon>
        <taxon>Dothideomycetes</taxon>
        <taxon>Dothideomycetes incertae sedis</taxon>
        <taxon>Trypetheliales</taxon>
        <taxon>Trypetheliaceae</taxon>
        <taxon>Viridothelium</taxon>
    </lineage>
</organism>
<dbReference type="SUPFAM" id="SSF51735">
    <property type="entry name" value="NAD(P)-binding Rossmann-fold domains"/>
    <property type="match status" value="1"/>
</dbReference>
<evidence type="ECO:0000313" key="3">
    <source>
        <dbReference type="EMBL" id="KAF2238880.1"/>
    </source>
</evidence>
<dbReference type="InterPro" id="IPR036291">
    <property type="entry name" value="NAD(P)-bd_dom_sf"/>
</dbReference>
<dbReference type="EMBL" id="ML991774">
    <property type="protein sequence ID" value="KAF2238880.1"/>
    <property type="molecule type" value="Genomic_DNA"/>
</dbReference>
<dbReference type="Proteomes" id="UP000800092">
    <property type="component" value="Unassembled WGS sequence"/>
</dbReference>
<dbReference type="AlphaFoldDB" id="A0A6A6HN50"/>
<protein>
    <recommendedName>
        <fullName evidence="2">3beta-hydroxysteroid 3-dehydrogenase</fullName>
        <ecNumber evidence="2">1.1.1.270</ecNumber>
    </recommendedName>
</protein>
<dbReference type="PANTHER" id="PTHR43647:SF4">
    <property type="entry name" value="KETOREDUCTASE (KR) DOMAIN-CONTAINING PROTEIN"/>
    <property type="match status" value="1"/>
</dbReference>